<protein>
    <submittedName>
        <fullName evidence="2">Uncharacterized protein</fullName>
    </submittedName>
</protein>
<name>A0ABQ3YMM3_9ACTN</name>
<feature type="region of interest" description="Disordered" evidence="1">
    <location>
        <begin position="383"/>
        <end position="406"/>
    </location>
</feature>
<comment type="caution">
    <text evidence="2">The sequence shown here is derived from an EMBL/GenBank/DDBJ whole genome shotgun (WGS) entry which is preliminary data.</text>
</comment>
<dbReference type="EMBL" id="BOMI01000231">
    <property type="protein sequence ID" value="GID81060.1"/>
    <property type="molecule type" value="Genomic_DNA"/>
</dbReference>
<accession>A0ABQ3YMM3</accession>
<evidence type="ECO:0000313" key="2">
    <source>
        <dbReference type="EMBL" id="GID81060.1"/>
    </source>
</evidence>
<dbReference type="Proteomes" id="UP000609879">
    <property type="component" value="Unassembled WGS sequence"/>
</dbReference>
<reference evidence="2 3" key="1">
    <citation type="submission" date="2021-01" db="EMBL/GenBank/DDBJ databases">
        <title>Whole genome shotgun sequence of Actinoplanes deccanensis NBRC 13994.</title>
        <authorList>
            <person name="Komaki H."/>
            <person name="Tamura T."/>
        </authorList>
    </citation>
    <scope>NUCLEOTIDE SEQUENCE [LARGE SCALE GENOMIC DNA]</scope>
    <source>
        <strain evidence="2 3">NBRC 13994</strain>
    </source>
</reference>
<evidence type="ECO:0000313" key="3">
    <source>
        <dbReference type="Proteomes" id="UP000609879"/>
    </source>
</evidence>
<gene>
    <name evidence="2" type="ORF">Ade02nite_97010</name>
</gene>
<organism evidence="2 3">
    <name type="scientific">Paractinoplanes deccanensis</name>
    <dbReference type="NCBI Taxonomy" id="113561"/>
    <lineage>
        <taxon>Bacteria</taxon>
        <taxon>Bacillati</taxon>
        <taxon>Actinomycetota</taxon>
        <taxon>Actinomycetes</taxon>
        <taxon>Micromonosporales</taxon>
        <taxon>Micromonosporaceae</taxon>
        <taxon>Paractinoplanes</taxon>
    </lineage>
</organism>
<sequence>MSSWFDTMVERTAGETDQVRFANPLGVKAPLAERRISWDAFPRPVKVRFPGDPEGARRAADEFRSLGDYYGVTFHSVRDGEAHEVVLPYRPQDEYCEWYVDRAPETGRMRRIVFTSEGHEYWRFLAETDRALLLRLYHELVGPRVREEDLYFDTDVAFRAAPGEPLRLYQRKGAYNPYNVWNTSAGLAHLTHPENSLYGEISLAAAASIPRADADGTPITDAGRLVCSAGLGDPNRSSDPTISTDVNDLVRQGLSVTLRDPVGIYITALDDAAVSGPEGEDLSSWWRPIRGRAGRTVRAELAAPPDAPFGLEDVLVNGVPLRYGGQLAEVMTMSLYGAADDLGLGAPPALPANQRCCAADDNPDVLRLVAIDAPCPDGWHSAFAGPSALRRRRPPSRPVRAGDPFP</sequence>
<keyword evidence="3" id="KW-1185">Reference proteome</keyword>
<evidence type="ECO:0000256" key="1">
    <source>
        <dbReference type="SAM" id="MobiDB-lite"/>
    </source>
</evidence>
<proteinExistence type="predicted"/>